<proteinExistence type="predicted"/>
<keyword evidence="3" id="KW-1185">Reference proteome</keyword>
<feature type="transmembrane region" description="Helical" evidence="1">
    <location>
        <begin position="30"/>
        <end position="48"/>
    </location>
</feature>
<dbReference type="EMBL" id="SZPX01000002">
    <property type="protein sequence ID" value="TKI70252.1"/>
    <property type="molecule type" value="Genomic_DNA"/>
</dbReference>
<dbReference type="AlphaFoldDB" id="A0A4U2Z9G9"/>
<name>A0A4U2Z9G9_9BACT</name>
<reference evidence="2 3" key="1">
    <citation type="submission" date="2019-04" db="EMBL/GenBank/DDBJ databases">
        <title>Sulfurimonas crateris sp. nov. a facultative anaerobic sulfur-oxidizing chemolithautotrophic bacterium isolated from a terrestrial mud vulcano.</title>
        <authorList>
            <person name="Ratnikova N.M."/>
            <person name="Slobodkin A.I."/>
            <person name="Merkel A.Y."/>
            <person name="Novikov A."/>
            <person name="Bonch-Osmolovskaya E.A."/>
            <person name="Slobodkina G.B."/>
        </authorList>
    </citation>
    <scope>NUCLEOTIDE SEQUENCE [LARGE SCALE GENOMIC DNA]</scope>
    <source>
        <strain evidence="2 3">SN118</strain>
    </source>
</reference>
<sequence length="109" mass="12208">MAYIFGLVVVGLFFLALHYFTELTRTQKATVTAVVLLIVLFAIAFNKYNDAKTQKMLDAVLRFNQNKTVVCDGVEVNKENFTLSIGTYTFIGKENTPNRGQMISASKCE</sequence>
<dbReference type="OrthoDB" id="5325929at2"/>
<evidence type="ECO:0000313" key="2">
    <source>
        <dbReference type="EMBL" id="TKI70252.1"/>
    </source>
</evidence>
<gene>
    <name evidence="2" type="ORF">FCU45_02895</name>
</gene>
<protein>
    <submittedName>
        <fullName evidence="2">Uncharacterized protein</fullName>
    </submittedName>
</protein>
<keyword evidence="1" id="KW-1133">Transmembrane helix</keyword>
<evidence type="ECO:0000256" key="1">
    <source>
        <dbReference type="SAM" id="Phobius"/>
    </source>
</evidence>
<accession>A0A4U2Z9G9</accession>
<evidence type="ECO:0000313" key="3">
    <source>
        <dbReference type="Proteomes" id="UP000309561"/>
    </source>
</evidence>
<keyword evidence="1" id="KW-0472">Membrane</keyword>
<dbReference type="RefSeq" id="WP_137012113.1">
    <property type="nucleotide sequence ID" value="NZ_SZPX01000002.1"/>
</dbReference>
<organism evidence="2 3">
    <name type="scientific">Sulfurimonas crateris</name>
    <dbReference type="NCBI Taxonomy" id="2574727"/>
    <lineage>
        <taxon>Bacteria</taxon>
        <taxon>Pseudomonadati</taxon>
        <taxon>Campylobacterota</taxon>
        <taxon>Epsilonproteobacteria</taxon>
        <taxon>Campylobacterales</taxon>
        <taxon>Sulfurimonadaceae</taxon>
        <taxon>Sulfurimonas</taxon>
    </lineage>
</organism>
<keyword evidence="1" id="KW-0812">Transmembrane</keyword>
<dbReference type="Proteomes" id="UP000309561">
    <property type="component" value="Unassembled WGS sequence"/>
</dbReference>
<comment type="caution">
    <text evidence="2">The sequence shown here is derived from an EMBL/GenBank/DDBJ whole genome shotgun (WGS) entry which is preliminary data.</text>
</comment>